<sequence>MQRVLSSWTIWLCAGLLLSGCSSQPSNPAPNREELRLISHTLSIDAGEPRVMTSPQRTIRVTEQKRYQVTEFGPDDRPVHTRESYQRLPWANQTLTLIAQGRQFPLTTDPQGEVRLHLLQEQFLDLDFGTLRVIELVARDGGSMTAELSLLISRELRGLMQEAVPLIYGSLEEDDVDQWVQRVRRLDEIGLPEESAQLENMLILLTLGDPELRYEFLRALDQESDGNP</sequence>
<name>A0ABQ2CK05_9GAMM</name>
<evidence type="ECO:0008006" key="4">
    <source>
        <dbReference type="Google" id="ProtNLM"/>
    </source>
</evidence>
<evidence type="ECO:0000313" key="2">
    <source>
        <dbReference type="EMBL" id="GGI91775.1"/>
    </source>
</evidence>
<comment type="caution">
    <text evidence="2">The sequence shown here is derived from an EMBL/GenBank/DDBJ whole genome shotgun (WGS) entry which is preliminary data.</text>
</comment>
<gene>
    <name evidence="2" type="ORF">GCM10009083_05320</name>
</gene>
<dbReference type="Proteomes" id="UP000633263">
    <property type="component" value="Unassembled WGS sequence"/>
</dbReference>
<keyword evidence="3" id="KW-1185">Reference proteome</keyword>
<dbReference type="RefSeq" id="WP_188635031.1">
    <property type="nucleotide sequence ID" value="NZ_BMNN01000001.1"/>
</dbReference>
<organism evidence="2 3">
    <name type="scientific">Halopseudomonas pertucinogena</name>
    <dbReference type="NCBI Taxonomy" id="86175"/>
    <lineage>
        <taxon>Bacteria</taxon>
        <taxon>Pseudomonadati</taxon>
        <taxon>Pseudomonadota</taxon>
        <taxon>Gammaproteobacteria</taxon>
        <taxon>Pseudomonadales</taxon>
        <taxon>Pseudomonadaceae</taxon>
        <taxon>Halopseudomonas</taxon>
    </lineage>
</organism>
<accession>A0ABQ2CK05</accession>
<protein>
    <recommendedName>
        <fullName evidence="4">Lipoprotein</fullName>
    </recommendedName>
</protein>
<proteinExistence type="predicted"/>
<evidence type="ECO:0000313" key="3">
    <source>
        <dbReference type="Proteomes" id="UP000633263"/>
    </source>
</evidence>
<dbReference type="PROSITE" id="PS51257">
    <property type="entry name" value="PROKAR_LIPOPROTEIN"/>
    <property type="match status" value="1"/>
</dbReference>
<feature type="signal peptide" evidence="1">
    <location>
        <begin position="1"/>
        <end position="28"/>
    </location>
</feature>
<feature type="chain" id="PRO_5045592913" description="Lipoprotein" evidence="1">
    <location>
        <begin position="29"/>
        <end position="228"/>
    </location>
</feature>
<evidence type="ECO:0000256" key="1">
    <source>
        <dbReference type="SAM" id="SignalP"/>
    </source>
</evidence>
<keyword evidence="1" id="KW-0732">Signal</keyword>
<reference evidence="3" key="1">
    <citation type="journal article" date="2019" name="Int. J. Syst. Evol. Microbiol.">
        <title>The Global Catalogue of Microorganisms (GCM) 10K type strain sequencing project: providing services to taxonomists for standard genome sequencing and annotation.</title>
        <authorList>
            <consortium name="The Broad Institute Genomics Platform"/>
            <consortium name="The Broad Institute Genome Sequencing Center for Infectious Disease"/>
            <person name="Wu L."/>
            <person name="Ma J."/>
        </authorList>
    </citation>
    <scope>NUCLEOTIDE SEQUENCE [LARGE SCALE GENOMIC DNA]</scope>
    <source>
        <strain evidence="3">JCM 11590</strain>
    </source>
</reference>
<dbReference type="EMBL" id="BMNN01000001">
    <property type="protein sequence ID" value="GGI91775.1"/>
    <property type="molecule type" value="Genomic_DNA"/>
</dbReference>